<evidence type="ECO:0000259" key="9">
    <source>
        <dbReference type="PROSITE" id="PS51039"/>
    </source>
</evidence>
<feature type="region of interest" description="Disordered" evidence="7">
    <location>
        <begin position="115"/>
        <end position="146"/>
    </location>
</feature>
<feature type="domain" description="AN1-type" evidence="9">
    <location>
        <begin position="162"/>
        <end position="208"/>
    </location>
</feature>
<dbReference type="HOGENOM" id="CLU_057016_5_0_1"/>
<dbReference type="GO" id="GO:0008270">
    <property type="term" value="F:zinc ion binding"/>
    <property type="evidence" value="ECO:0007669"/>
    <property type="project" value="UniProtKB-KW"/>
</dbReference>
<dbReference type="eggNOG" id="KOG3173">
    <property type="taxonomic scope" value="Eukaryota"/>
</dbReference>
<evidence type="ECO:0000259" key="8">
    <source>
        <dbReference type="PROSITE" id="PS51036"/>
    </source>
</evidence>
<keyword evidence="5" id="KW-0346">Stress response</keyword>
<dbReference type="PROSITE" id="PS51036">
    <property type="entry name" value="ZF_A20"/>
    <property type="match status" value="2"/>
</dbReference>
<dbReference type="PANTHER" id="PTHR10634:SF98">
    <property type="entry name" value="ZINC FINGER A20 AND AN1 DOMAIN-CONTAINING STRESS-ASSOCIATED PROTEIN 3"/>
    <property type="match status" value="1"/>
</dbReference>
<dbReference type="InterPro" id="IPR002653">
    <property type="entry name" value="Znf_A20"/>
</dbReference>
<evidence type="ECO:0000256" key="3">
    <source>
        <dbReference type="ARBA" id="ARBA00022771"/>
    </source>
</evidence>
<dbReference type="PANTHER" id="PTHR10634">
    <property type="entry name" value="AN1-TYPE ZINC FINGER PROTEIN"/>
    <property type="match status" value="1"/>
</dbReference>
<keyword evidence="2" id="KW-0479">Metal-binding</keyword>
<dbReference type="STRING" id="40148.A0A0E0AVS7"/>
<name>A0A0E0AVS7_9ORYZ</name>
<evidence type="ECO:0000256" key="2">
    <source>
        <dbReference type="ARBA" id="ARBA00022723"/>
    </source>
</evidence>
<evidence type="ECO:0000256" key="6">
    <source>
        <dbReference type="PROSITE-ProRule" id="PRU00449"/>
    </source>
</evidence>
<dbReference type="EnsemblPlants" id="OGLUM08G16620.1">
    <property type="protein sequence ID" value="OGLUM08G16620.1"/>
    <property type="gene ID" value="OGLUM08G16620"/>
</dbReference>
<reference evidence="10" key="2">
    <citation type="submission" date="2018-05" db="EMBL/GenBank/DDBJ databases">
        <title>OgluRS3 (Oryza glumaepatula Reference Sequence Version 3).</title>
        <authorList>
            <person name="Zhang J."/>
            <person name="Kudrna D."/>
            <person name="Lee S."/>
            <person name="Talag J."/>
            <person name="Welchert J."/>
            <person name="Wing R.A."/>
        </authorList>
    </citation>
    <scope>NUCLEOTIDE SEQUENCE [LARGE SCALE GENOMIC DNA]</scope>
</reference>
<dbReference type="GO" id="GO:0003677">
    <property type="term" value="F:DNA binding"/>
    <property type="evidence" value="ECO:0007669"/>
    <property type="project" value="InterPro"/>
</dbReference>
<keyword evidence="11" id="KW-1185">Reference proteome</keyword>
<dbReference type="InterPro" id="IPR050652">
    <property type="entry name" value="AN1_A20_ZnFinger"/>
</dbReference>
<dbReference type="Pfam" id="PF01428">
    <property type="entry name" value="zf-AN1"/>
    <property type="match status" value="1"/>
</dbReference>
<dbReference type="SUPFAM" id="SSF57716">
    <property type="entry name" value="Glucocorticoid receptor-like (DNA-binding domain)"/>
    <property type="match status" value="2"/>
</dbReference>
<feature type="domain" description="A20-type" evidence="8">
    <location>
        <begin position="14"/>
        <end position="48"/>
    </location>
</feature>
<evidence type="ECO:0000256" key="5">
    <source>
        <dbReference type="ARBA" id="ARBA00023016"/>
    </source>
</evidence>
<feature type="domain" description="A20-type" evidence="8">
    <location>
        <begin position="78"/>
        <end position="112"/>
    </location>
</feature>
<keyword evidence="3 6" id="KW-0863">Zinc-finger</keyword>
<dbReference type="SUPFAM" id="SSF118310">
    <property type="entry name" value="AN1-like Zinc finger"/>
    <property type="match status" value="1"/>
</dbReference>
<sequence length="227" mass="23198">MEEQQAAAAGGGGGGGAPMCANGCGFFGSEATKNLCSKCYRDQLKAAPSSPPSSSPAAAPDLVANEEEKASTAAAAADEQLALCSSGCGFFGSKETNNMCSKCYRDHLKATSPLFSSSSSPATASTTDITVPIAPATTAPTPSLKGKEEEATAAASSSAAAAAKPNRCVACRKKVGLLGFECRCGGTFCSTHRHADKHACTFDFKKSDREKIAKENPLIVAPKITKF</sequence>
<evidence type="ECO:0000256" key="7">
    <source>
        <dbReference type="SAM" id="MobiDB-lite"/>
    </source>
</evidence>
<keyword evidence="4" id="KW-0862">Zinc</keyword>
<dbReference type="Pfam" id="PF01754">
    <property type="entry name" value="zf-A20"/>
    <property type="match status" value="2"/>
</dbReference>
<dbReference type="AlphaFoldDB" id="A0A0E0AVS7"/>
<dbReference type="Gene3D" id="4.10.1110.10">
    <property type="entry name" value="AN1-like Zinc finger"/>
    <property type="match status" value="1"/>
</dbReference>
<feature type="region of interest" description="Disordered" evidence="7">
    <location>
        <begin position="44"/>
        <end position="64"/>
    </location>
</feature>
<evidence type="ECO:0000256" key="4">
    <source>
        <dbReference type="ARBA" id="ARBA00022833"/>
    </source>
</evidence>
<protein>
    <recommendedName>
        <fullName evidence="12">AN1-type domain-containing protein</fullName>
    </recommendedName>
</protein>
<dbReference type="Gramene" id="OGLUM08G16620.1">
    <property type="protein sequence ID" value="OGLUM08G16620.1"/>
    <property type="gene ID" value="OGLUM08G16620"/>
</dbReference>
<dbReference type="InterPro" id="IPR035896">
    <property type="entry name" value="AN1-like_Znf"/>
</dbReference>
<evidence type="ECO:0000313" key="10">
    <source>
        <dbReference type="EnsemblPlants" id="OGLUM08G16620.1"/>
    </source>
</evidence>
<dbReference type="Gene3D" id="1.20.5.4770">
    <property type="match status" value="2"/>
</dbReference>
<dbReference type="Proteomes" id="UP000026961">
    <property type="component" value="Chromosome 8"/>
</dbReference>
<dbReference type="SMART" id="SM00259">
    <property type="entry name" value="ZnF_A20"/>
    <property type="match status" value="2"/>
</dbReference>
<comment type="function">
    <text evidence="1">May be involved in environmental stress response.</text>
</comment>
<evidence type="ECO:0008006" key="12">
    <source>
        <dbReference type="Google" id="ProtNLM"/>
    </source>
</evidence>
<organism evidence="10">
    <name type="scientific">Oryza glumipatula</name>
    <dbReference type="NCBI Taxonomy" id="40148"/>
    <lineage>
        <taxon>Eukaryota</taxon>
        <taxon>Viridiplantae</taxon>
        <taxon>Streptophyta</taxon>
        <taxon>Embryophyta</taxon>
        <taxon>Tracheophyta</taxon>
        <taxon>Spermatophyta</taxon>
        <taxon>Magnoliopsida</taxon>
        <taxon>Liliopsida</taxon>
        <taxon>Poales</taxon>
        <taxon>Poaceae</taxon>
        <taxon>BOP clade</taxon>
        <taxon>Oryzoideae</taxon>
        <taxon>Oryzeae</taxon>
        <taxon>Oryzinae</taxon>
        <taxon>Oryza</taxon>
    </lineage>
</organism>
<accession>A0A0E0AVS7</accession>
<feature type="compositionally biased region" description="Low complexity" evidence="7">
    <location>
        <begin position="115"/>
        <end position="142"/>
    </location>
</feature>
<dbReference type="InterPro" id="IPR000058">
    <property type="entry name" value="Znf_AN1"/>
</dbReference>
<reference evidence="10" key="1">
    <citation type="submission" date="2015-04" db="UniProtKB">
        <authorList>
            <consortium name="EnsemblPlants"/>
        </authorList>
    </citation>
    <scope>IDENTIFICATION</scope>
</reference>
<dbReference type="SMART" id="SM00154">
    <property type="entry name" value="ZnF_AN1"/>
    <property type="match status" value="1"/>
</dbReference>
<dbReference type="FunFam" id="4.10.1110.10:FF:000001">
    <property type="entry name" value="Zinc finger AN1-type containing 6"/>
    <property type="match status" value="1"/>
</dbReference>
<evidence type="ECO:0000313" key="11">
    <source>
        <dbReference type="Proteomes" id="UP000026961"/>
    </source>
</evidence>
<evidence type="ECO:0000256" key="1">
    <source>
        <dbReference type="ARBA" id="ARBA00003732"/>
    </source>
</evidence>
<dbReference type="PROSITE" id="PS51039">
    <property type="entry name" value="ZF_AN1"/>
    <property type="match status" value="1"/>
</dbReference>
<proteinExistence type="predicted"/>